<evidence type="ECO:0008006" key="2">
    <source>
        <dbReference type="Google" id="ProtNLM"/>
    </source>
</evidence>
<accession>A0AAU7PVN6</accession>
<name>A0AAU7PVN6_9FIRM</name>
<dbReference type="AlphaFoldDB" id="A0AAU7PVN6"/>
<organism evidence="1">
    <name type="scientific">Lacrimispora sp. BS-2</name>
    <dbReference type="NCBI Taxonomy" id="3151850"/>
    <lineage>
        <taxon>Bacteria</taxon>
        <taxon>Bacillati</taxon>
        <taxon>Bacillota</taxon>
        <taxon>Clostridia</taxon>
        <taxon>Lachnospirales</taxon>
        <taxon>Lachnospiraceae</taxon>
        <taxon>Lacrimispora</taxon>
    </lineage>
</organism>
<protein>
    <recommendedName>
        <fullName evidence="2">EXLDI protein</fullName>
    </recommendedName>
</protein>
<proteinExistence type="predicted"/>
<evidence type="ECO:0000313" key="1">
    <source>
        <dbReference type="EMBL" id="XBS55776.1"/>
    </source>
</evidence>
<dbReference type="EMBL" id="CP157940">
    <property type="protein sequence ID" value="XBS55776.1"/>
    <property type="molecule type" value="Genomic_DNA"/>
</dbReference>
<gene>
    <name evidence="1" type="ORF">ABFV83_08320</name>
</gene>
<reference evidence="1" key="1">
    <citation type="submission" date="2024-06" db="EMBL/GenBank/DDBJ databases">
        <title>Lacrimispora cavernae sp. nov., a novel anaerobe isolated from bat guano pile inside a cave.</title>
        <authorList>
            <person name="Miller S.L."/>
            <person name="Lu N."/>
            <person name="King J."/>
            <person name="Sankaranarayanan K."/>
            <person name="Lawson P.A."/>
        </authorList>
    </citation>
    <scope>NUCLEOTIDE SEQUENCE</scope>
    <source>
        <strain evidence="1">BS-2</strain>
    </source>
</reference>
<sequence>MISENVKKNFKIDMDDILRELENSGKYKGRIEICNTFLEQDKNRWGRGKRRLFEDSLDIKNLYYFAYVKFYLDDDNNKYALVAGKSGSKKVNYKSDVKFCEYPDKGKAKKWLHDNDKNWWHEEILIIKTISEEKKISEKEALDIEACLVKTFGLCES</sequence>
<dbReference type="RefSeq" id="WP_349948425.1">
    <property type="nucleotide sequence ID" value="NZ_CP157940.1"/>
</dbReference>